<proteinExistence type="predicted"/>
<evidence type="ECO:0000313" key="2">
    <source>
        <dbReference type="EMBL" id="TKW55787.1"/>
    </source>
</evidence>
<sequence length="116" mass="12979">MKTPRLDEEPRPFGSPWTGTSVEVPGSNFRAVVPYYPDPHPPSFHREAWLDVLLNPFRAAHSSRRGGYSRNTAVVSPSWRSWPPVTWSGVALAASRGEHRARRLSGTTRCPGDERV</sequence>
<dbReference type="AlphaFoldDB" id="A0A4U6XKM8"/>
<keyword evidence="3" id="KW-1185">Reference proteome</keyword>
<accession>A0A4U6XKM8</accession>
<evidence type="ECO:0000313" key="3">
    <source>
        <dbReference type="Proteomes" id="UP000310108"/>
    </source>
</evidence>
<gene>
    <name evidence="2" type="ORF">CTA1_4238</name>
</gene>
<dbReference type="EMBL" id="PJEX01000086">
    <property type="protein sequence ID" value="TKW55787.1"/>
    <property type="molecule type" value="Genomic_DNA"/>
</dbReference>
<dbReference type="Proteomes" id="UP000310108">
    <property type="component" value="Unassembled WGS sequence"/>
</dbReference>
<comment type="caution">
    <text evidence="2">The sequence shown here is derived from an EMBL/GenBank/DDBJ whole genome shotgun (WGS) entry which is preliminary data.</text>
</comment>
<protein>
    <submittedName>
        <fullName evidence="2">Uncharacterized protein</fullName>
    </submittedName>
</protein>
<feature type="region of interest" description="Disordered" evidence="1">
    <location>
        <begin position="96"/>
        <end position="116"/>
    </location>
</feature>
<reference evidence="2 3" key="1">
    <citation type="journal article" date="2019" name="PLoS ONE">
        <title>Comparative genome analysis indicates high evolutionary potential of pathogenicity genes in Colletotrichum tanaceti.</title>
        <authorList>
            <person name="Lelwala R.V."/>
            <person name="Korhonen P.K."/>
            <person name="Young N.D."/>
            <person name="Scott J.B."/>
            <person name="Ades P.A."/>
            <person name="Gasser R.B."/>
            <person name="Taylor P.W.J."/>
        </authorList>
    </citation>
    <scope>NUCLEOTIDE SEQUENCE [LARGE SCALE GENOMIC DNA]</scope>
    <source>
        <strain evidence="2">BRIP57314</strain>
    </source>
</reference>
<evidence type="ECO:0000256" key="1">
    <source>
        <dbReference type="SAM" id="MobiDB-lite"/>
    </source>
</evidence>
<name>A0A4U6XKM8_9PEZI</name>
<organism evidence="2 3">
    <name type="scientific">Colletotrichum tanaceti</name>
    <dbReference type="NCBI Taxonomy" id="1306861"/>
    <lineage>
        <taxon>Eukaryota</taxon>
        <taxon>Fungi</taxon>
        <taxon>Dikarya</taxon>
        <taxon>Ascomycota</taxon>
        <taxon>Pezizomycotina</taxon>
        <taxon>Sordariomycetes</taxon>
        <taxon>Hypocreomycetidae</taxon>
        <taxon>Glomerellales</taxon>
        <taxon>Glomerellaceae</taxon>
        <taxon>Colletotrichum</taxon>
        <taxon>Colletotrichum destructivum species complex</taxon>
    </lineage>
</organism>